<accession>A0A176RZT8</accession>
<name>A0A176RZT8_9GAMM</name>
<reference evidence="1 2" key="1">
    <citation type="submission" date="2016-05" db="EMBL/GenBank/DDBJ databases">
        <title>Single-cell genome of chain-forming Candidatus Thiomargarita nelsonii and comparison to other large sulfur-oxidizing bacteria.</title>
        <authorList>
            <person name="Winkel M."/>
            <person name="Salman V."/>
            <person name="Woyke T."/>
            <person name="Schulz-Vogt H."/>
            <person name="Richter M."/>
            <person name="Flood B."/>
            <person name="Bailey J."/>
            <person name="Amann R."/>
            <person name="Mussmann M."/>
        </authorList>
    </citation>
    <scope>NUCLEOTIDE SEQUENCE [LARGE SCALE GENOMIC DNA]</scope>
    <source>
        <strain evidence="1 2">THI036</strain>
    </source>
</reference>
<gene>
    <name evidence="1" type="ORF">THIOM_003015</name>
</gene>
<proteinExistence type="predicted"/>
<dbReference type="Proteomes" id="UP000076962">
    <property type="component" value="Unassembled WGS sequence"/>
</dbReference>
<organism evidence="1 2">
    <name type="scientific">Candidatus Thiomargarita nelsonii</name>
    <dbReference type="NCBI Taxonomy" id="1003181"/>
    <lineage>
        <taxon>Bacteria</taxon>
        <taxon>Pseudomonadati</taxon>
        <taxon>Pseudomonadota</taxon>
        <taxon>Gammaproteobacteria</taxon>
        <taxon>Thiotrichales</taxon>
        <taxon>Thiotrichaceae</taxon>
        <taxon>Thiomargarita</taxon>
    </lineage>
</organism>
<sequence>MCEIWDWGCGENFGVLRRSPRFILDEPKKLCHEINFMAKSSSALKGTKFFARFLGDLKLFQNTALLESTTNKARL</sequence>
<keyword evidence="2" id="KW-1185">Reference proteome</keyword>
<evidence type="ECO:0000313" key="2">
    <source>
        <dbReference type="Proteomes" id="UP000076962"/>
    </source>
</evidence>
<evidence type="ECO:0000313" key="1">
    <source>
        <dbReference type="EMBL" id="OAD21224.1"/>
    </source>
</evidence>
<dbReference type="AlphaFoldDB" id="A0A176RZT8"/>
<dbReference type="EMBL" id="LUTY01001784">
    <property type="protein sequence ID" value="OAD21224.1"/>
    <property type="molecule type" value="Genomic_DNA"/>
</dbReference>
<comment type="caution">
    <text evidence="1">The sequence shown here is derived from an EMBL/GenBank/DDBJ whole genome shotgun (WGS) entry which is preliminary data.</text>
</comment>
<protein>
    <submittedName>
        <fullName evidence="1">Uncharacterized protein</fullName>
    </submittedName>
</protein>